<comment type="similarity">
    <text evidence="2 9">Belongs to the alanine or glycine:cation symporter (AGCS) (TC 2.A.25) family.</text>
</comment>
<dbReference type="RefSeq" id="WP_125016191.1">
    <property type="nucleotide sequence ID" value="NZ_RQVQ01000001.1"/>
</dbReference>
<dbReference type="NCBIfam" id="TIGR00835">
    <property type="entry name" value="agcS"/>
    <property type="match status" value="1"/>
</dbReference>
<evidence type="ECO:0000256" key="5">
    <source>
        <dbReference type="ARBA" id="ARBA00022692"/>
    </source>
</evidence>
<evidence type="ECO:0000256" key="3">
    <source>
        <dbReference type="ARBA" id="ARBA00022448"/>
    </source>
</evidence>
<dbReference type="PROSITE" id="PS00873">
    <property type="entry name" value="NA_ALANINE_SYMP"/>
    <property type="match status" value="1"/>
</dbReference>
<feature type="transmembrane region" description="Helical" evidence="9">
    <location>
        <begin position="65"/>
        <end position="88"/>
    </location>
</feature>
<evidence type="ECO:0000256" key="7">
    <source>
        <dbReference type="ARBA" id="ARBA00022989"/>
    </source>
</evidence>
<dbReference type="AlphaFoldDB" id="A0A3P3WDI6"/>
<dbReference type="GO" id="GO:0005283">
    <property type="term" value="F:amino acid:sodium symporter activity"/>
    <property type="evidence" value="ECO:0007669"/>
    <property type="project" value="InterPro"/>
</dbReference>
<name>A0A3P3WDI6_9FLAO</name>
<dbReference type="FunFam" id="1.20.1740.10:FF:000004">
    <property type="entry name" value="Sodium:alanine symporter family protein"/>
    <property type="match status" value="1"/>
</dbReference>
<feature type="region of interest" description="Disordered" evidence="10">
    <location>
        <begin position="462"/>
        <end position="486"/>
    </location>
</feature>
<feature type="transmembrane region" description="Helical" evidence="9">
    <location>
        <begin position="425"/>
        <end position="447"/>
    </location>
</feature>
<dbReference type="OrthoDB" id="9804874at2"/>
<evidence type="ECO:0000256" key="6">
    <source>
        <dbReference type="ARBA" id="ARBA00022847"/>
    </source>
</evidence>
<feature type="transmembrane region" description="Helical" evidence="9">
    <location>
        <begin position="234"/>
        <end position="257"/>
    </location>
</feature>
<dbReference type="Proteomes" id="UP000275719">
    <property type="component" value="Unassembled WGS sequence"/>
</dbReference>
<evidence type="ECO:0000256" key="9">
    <source>
        <dbReference type="RuleBase" id="RU363064"/>
    </source>
</evidence>
<comment type="caution">
    <text evidence="11">The sequence shown here is derived from an EMBL/GenBank/DDBJ whole genome shotgun (WGS) entry which is preliminary data.</text>
</comment>
<evidence type="ECO:0000313" key="12">
    <source>
        <dbReference type="Proteomes" id="UP000275719"/>
    </source>
</evidence>
<dbReference type="Pfam" id="PF01235">
    <property type="entry name" value="Na_Ala_symp"/>
    <property type="match status" value="1"/>
</dbReference>
<evidence type="ECO:0000256" key="4">
    <source>
        <dbReference type="ARBA" id="ARBA00022475"/>
    </source>
</evidence>
<dbReference type="PANTHER" id="PTHR30330">
    <property type="entry name" value="AGSS FAMILY TRANSPORTER, SODIUM-ALANINE"/>
    <property type="match status" value="1"/>
</dbReference>
<keyword evidence="12" id="KW-1185">Reference proteome</keyword>
<dbReference type="GO" id="GO:0005886">
    <property type="term" value="C:plasma membrane"/>
    <property type="evidence" value="ECO:0007669"/>
    <property type="project" value="UniProtKB-SubCell"/>
</dbReference>
<feature type="transmembrane region" description="Helical" evidence="9">
    <location>
        <begin position="142"/>
        <end position="159"/>
    </location>
</feature>
<keyword evidence="5 9" id="KW-0812">Transmembrane</keyword>
<reference evidence="11 12" key="1">
    <citation type="submission" date="2018-11" db="EMBL/GenBank/DDBJ databases">
        <title>Flavobacterium sp. nov., YIM 102701-2 draft genome.</title>
        <authorList>
            <person name="Li G."/>
            <person name="Jiang Y."/>
        </authorList>
    </citation>
    <scope>NUCLEOTIDE SEQUENCE [LARGE SCALE GENOMIC DNA]</scope>
    <source>
        <strain evidence="11 12">YIM 102701-2</strain>
    </source>
</reference>
<evidence type="ECO:0000256" key="10">
    <source>
        <dbReference type="SAM" id="MobiDB-lite"/>
    </source>
</evidence>
<dbReference type="PANTHER" id="PTHR30330:SF7">
    <property type="entry name" value="SODIUM_PROTON-DEPENDENT ALANINE CARRIER PROTEIN YRBD-RELATED"/>
    <property type="match status" value="1"/>
</dbReference>
<feature type="transmembrane region" description="Helical" evidence="9">
    <location>
        <begin position="94"/>
        <end position="114"/>
    </location>
</feature>
<dbReference type="EMBL" id="RQVQ01000001">
    <property type="protein sequence ID" value="RRJ93221.1"/>
    <property type="molecule type" value="Genomic_DNA"/>
</dbReference>
<evidence type="ECO:0000256" key="2">
    <source>
        <dbReference type="ARBA" id="ARBA00009261"/>
    </source>
</evidence>
<feature type="transmembrane region" description="Helical" evidence="9">
    <location>
        <begin position="207"/>
        <end position="228"/>
    </location>
</feature>
<feature type="transmembrane region" description="Helical" evidence="9">
    <location>
        <begin position="296"/>
        <end position="315"/>
    </location>
</feature>
<accession>A0A3P3WDI6</accession>
<proteinExistence type="inferred from homology"/>
<gene>
    <name evidence="11" type="ORF">EG240_00180</name>
</gene>
<keyword evidence="6 9" id="KW-0769">Symport</keyword>
<evidence type="ECO:0000256" key="1">
    <source>
        <dbReference type="ARBA" id="ARBA00004651"/>
    </source>
</evidence>
<evidence type="ECO:0000313" key="11">
    <source>
        <dbReference type="EMBL" id="RRJ93221.1"/>
    </source>
</evidence>
<protein>
    <submittedName>
        <fullName evidence="11">Alanine:cation symporter family protein</fullName>
    </submittedName>
</protein>
<keyword evidence="3 9" id="KW-0813">Transport</keyword>
<evidence type="ECO:0000256" key="8">
    <source>
        <dbReference type="ARBA" id="ARBA00023136"/>
    </source>
</evidence>
<dbReference type="InterPro" id="IPR001463">
    <property type="entry name" value="Na/Ala_symport"/>
</dbReference>
<dbReference type="PRINTS" id="PR00175">
    <property type="entry name" value="NAALASMPORT"/>
</dbReference>
<keyword evidence="8 9" id="KW-0472">Membrane</keyword>
<feature type="transmembrane region" description="Helical" evidence="9">
    <location>
        <begin position="401"/>
        <end position="419"/>
    </location>
</feature>
<comment type="subcellular location">
    <subcellularLocation>
        <location evidence="1 9">Cell membrane</location>
        <topology evidence="1 9">Multi-pass membrane protein</topology>
    </subcellularLocation>
</comment>
<organism evidence="11 12">
    <name type="scientific">Paenimyroides tangerinum</name>
    <dbReference type="NCBI Taxonomy" id="2488728"/>
    <lineage>
        <taxon>Bacteria</taxon>
        <taxon>Pseudomonadati</taxon>
        <taxon>Bacteroidota</taxon>
        <taxon>Flavobacteriia</taxon>
        <taxon>Flavobacteriales</taxon>
        <taxon>Flavobacteriaceae</taxon>
        <taxon>Paenimyroides</taxon>
    </lineage>
</organism>
<feature type="transmembrane region" description="Helical" evidence="9">
    <location>
        <begin position="179"/>
        <end position="198"/>
    </location>
</feature>
<sequence length="486" mass="52764">MKYFDSIISTLNSIIWSPPFILLCIVIGLYFTYKTKLLQVRNFKDMVQLLFKEGSNDKGVSPFQAFSMAIAGRVGTGNIAGVATAIAFGGPGAIFWMWVIAFFGSATAYIESALAQIYKVEKNGEYVGGPAYYIEKGLGKKWYAVLFAIVTIVSCALFLPGVQSNSIANGLEGAFNFDHLYTGIGVAIALALIVFGGAKRIGKFAEVIVPFMAGAYILMALIIMFMNFEKIPEVFSLIISSAFGVNSTFGGILGSAVSWGIKRGIYSNEAGQGTAPHAAAAAATSHPAKQGLVQAFSVYIDTLFVCSATAFMILFTGQYNVYNDEAKNTKVIENSKYIIENLPSVEDGPAFTQGAISYHFPAIGSEFVGIALLLFAFTTAMAYYFIAESNLKYIDKTNNKFYLWTLRVVFLASIIIGSINTGGSSWAIGDIGVGLMAWLNLIAIFLLRKPALLALEDYRKQKKEGKDPKFDPEALGIKNTSEWNDK</sequence>
<keyword evidence="7 9" id="KW-1133">Transmembrane helix</keyword>
<feature type="transmembrane region" description="Helical" evidence="9">
    <location>
        <begin position="367"/>
        <end position="386"/>
    </location>
</feature>
<keyword evidence="4 9" id="KW-1003">Cell membrane</keyword>
<dbReference type="Gene3D" id="1.20.1740.10">
    <property type="entry name" value="Amino acid/polyamine transporter I"/>
    <property type="match status" value="1"/>
</dbReference>
<feature type="transmembrane region" description="Helical" evidence="9">
    <location>
        <begin position="14"/>
        <end position="33"/>
    </location>
</feature>
<feature type="compositionally biased region" description="Basic and acidic residues" evidence="10">
    <location>
        <begin position="462"/>
        <end position="472"/>
    </location>
</feature>